<dbReference type="InterPro" id="IPR011001">
    <property type="entry name" value="Saposin-like"/>
</dbReference>
<evidence type="ECO:0000259" key="3">
    <source>
        <dbReference type="PROSITE" id="PS50015"/>
    </source>
</evidence>
<feature type="signal peptide" evidence="2">
    <location>
        <begin position="1"/>
        <end position="24"/>
    </location>
</feature>
<feature type="domain" description="Saposin B-type" evidence="3">
    <location>
        <begin position="24"/>
        <end position="105"/>
    </location>
</feature>
<feature type="chain" id="PRO_5009315202" evidence="2">
    <location>
        <begin position="25"/>
        <end position="115"/>
    </location>
</feature>
<dbReference type="Proteomes" id="UP000095287">
    <property type="component" value="Unplaced"/>
</dbReference>
<keyword evidence="1" id="KW-1015">Disulfide bond</keyword>
<accession>A0A1I8AVV3</accession>
<dbReference type="WBParaSite" id="L893_g9441.t1">
    <property type="protein sequence ID" value="L893_g9441.t1"/>
    <property type="gene ID" value="L893_g9441"/>
</dbReference>
<keyword evidence="2" id="KW-0732">Signal</keyword>
<evidence type="ECO:0000313" key="5">
    <source>
        <dbReference type="WBParaSite" id="L893_g9441.t1"/>
    </source>
</evidence>
<dbReference type="InterPro" id="IPR008139">
    <property type="entry name" value="SaposinB_dom"/>
</dbReference>
<name>A0A1I8AVV3_9BILA</name>
<dbReference type="Pfam" id="PF03489">
    <property type="entry name" value="SapB_2"/>
    <property type="match status" value="1"/>
</dbReference>
<dbReference type="SMART" id="SM00741">
    <property type="entry name" value="SapB"/>
    <property type="match status" value="1"/>
</dbReference>
<reference evidence="5" key="1">
    <citation type="submission" date="2016-11" db="UniProtKB">
        <authorList>
            <consortium name="WormBaseParasite"/>
        </authorList>
    </citation>
    <scope>IDENTIFICATION</scope>
</reference>
<organism evidence="4 5">
    <name type="scientific">Steinernema glaseri</name>
    <dbReference type="NCBI Taxonomy" id="37863"/>
    <lineage>
        <taxon>Eukaryota</taxon>
        <taxon>Metazoa</taxon>
        <taxon>Ecdysozoa</taxon>
        <taxon>Nematoda</taxon>
        <taxon>Chromadorea</taxon>
        <taxon>Rhabditida</taxon>
        <taxon>Tylenchina</taxon>
        <taxon>Panagrolaimomorpha</taxon>
        <taxon>Strongyloidoidea</taxon>
        <taxon>Steinernematidae</taxon>
        <taxon>Steinernema</taxon>
    </lineage>
</organism>
<evidence type="ECO:0000256" key="2">
    <source>
        <dbReference type="SAM" id="SignalP"/>
    </source>
</evidence>
<proteinExistence type="predicted"/>
<dbReference type="InterPro" id="IPR008138">
    <property type="entry name" value="SapB_2"/>
</dbReference>
<protein>
    <submittedName>
        <fullName evidence="5">Saposin B-type domain-containing protein</fullName>
    </submittedName>
</protein>
<dbReference type="AlphaFoldDB" id="A0A1I8AVV3"/>
<evidence type="ECO:0000313" key="4">
    <source>
        <dbReference type="Proteomes" id="UP000095287"/>
    </source>
</evidence>
<dbReference type="SUPFAM" id="SSF47862">
    <property type="entry name" value="Saposin"/>
    <property type="match status" value="1"/>
</dbReference>
<sequence>MCPPSMRLAYCLLVAASLISVVEAGLLCDICVRTISGIIEEVYHSAGTIDDVLGYVCDKMFHDSITRTACKAIVDGFVETIKQAIERKESPEAVCHFIGSCGNTTELLLAERSLE</sequence>
<keyword evidence="4" id="KW-1185">Reference proteome</keyword>
<evidence type="ECO:0000256" key="1">
    <source>
        <dbReference type="ARBA" id="ARBA00023157"/>
    </source>
</evidence>
<dbReference type="PROSITE" id="PS50015">
    <property type="entry name" value="SAP_B"/>
    <property type="match status" value="1"/>
</dbReference>
<dbReference type="Gene3D" id="1.10.225.10">
    <property type="entry name" value="Saposin-like"/>
    <property type="match status" value="1"/>
</dbReference>